<dbReference type="AlphaFoldDB" id="A0A418Y682"/>
<dbReference type="EMBL" id="QYUP01000047">
    <property type="protein sequence ID" value="RJG23195.1"/>
    <property type="molecule type" value="Genomic_DNA"/>
</dbReference>
<dbReference type="InterPro" id="IPR025507">
    <property type="entry name" value="DUF4394"/>
</dbReference>
<dbReference type="RefSeq" id="WP_119809732.1">
    <property type="nucleotide sequence ID" value="NZ_QYUP01000047.1"/>
</dbReference>
<evidence type="ECO:0000313" key="3">
    <source>
        <dbReference type="Proteomes" id="UP000284006"/>
    </source>
</evidence>
<proteinExistence type="predicted"/>
<dbReference type="Pfam" id="PF14339">
    <property type="entry name" value="DUF4394"/>
    <property type="match status" value="1"/>
</dbReference>
<sequence>MPLRKANATVQPPLAATGKLGIDAGSVAGFDIYSRVRGGISERNEALAVLAIGSEDSMLYSVDLLAGKASARGRFSRNDQVRDIAIPLNQD</sequence>
<accession>A0A418Y682</accession>
<organism evidence="2 3">
    <name type="scientific">Massilia cavernae</name>
    <dbReference type="NCBI Taxonomy" id="2320864"/>
    <lineage>
        <taxon>Bacteria</taxon>
        <taxon>Pseudomonadati</taxon>
        <taxon>Pseudomonadota</taxon>
        <taxon>Betaproteobacteria</taxon>
        <taxon>Burkholderiales</taxon>
        <taxon>Oxalobacteraceae</taxon>
        <taxon>Telluria group</taxon>
        <taxon>Massilia</taxon>
    </lineage>
</organism>
<dbReference type="Proteomes" id="UP000284006">
    <property type="component" value="Unassembled WGS sequence"/>
</dbReference>
<feature type="domain" description="DUF4394" evidence="1">
    <location>
        <begin position="14"/>
        <end position="85"/>
    </location>
</feature>
<gene>
    <name evidence="2" type="ORF">D3872_04845</name>
</gene>
<comment type="caution">
    <text evidence="2">The sequence shown here is derived from an EMBL/GenBank/DDBJ whole genome shotgun (WGS) entry which is preliminary data.</text>
</comment>
<name>A0A418Y682_9BURK</name>
<evidence type="ECO:0000313" key="2">
    <source>
        <dbReference type="EMBL" id="RJG23195.1"/>
    </source>
</evidence>
<keyword evidence="3" id="KW-1185">Reference proteome</keyword>
<dbReference type="OrthoDB" id="531718at2"/>
<reference evidence="2 3" key="1">
    <citation type="submission" date="2018-09" db="EMBL/GenBank/DDBJ databases">
        <authorList>
            <person name="Zhu H."/>
        </authorList>
    </citation>
    <scope>NUCLEOTIDE SEQUENCE [LARGE SCALE GENOMIC DNA]</scope>
    <source>
        <strain evidence="2 3">K1S02-61</strain>
    </source>
</reference>
<protein>
    <submittedName>
        <fullName evidence="2">DUF4394 domain-containing protein</fullName>
    </submittedName>
</protein>
<evidence type="ECO:0000259" key="1">
    <source>
        <dbReference type="Pfam" id="PF14339"/>
    </source>
</evidence>